<evidence type="ECO:0000313" key="1">
    <source>
        <dbReference type="EnsemblMetazoa" id="AATE014439-PA.1"/>
    </source>
</evidence>
<name>A0A182JAH6_ANOAO</name>
<dbReference type="EnsemblMetazoa" id="AATE014439-RA">
    <property type="protein sequence ID" value="AATE014439-PA.1"/>
    <property type="gene ID" value="AATE014439"/>
</dbReference>
<reference evidence="1" key="1">
    <citation type="submission" date="2022-08" db="UniProtKB">
        <authorList>
            <consortium name="EnsemblMetazoa"/>
        </authorList>
    </citation>
    <scope>IDENTIFICATION</scope>
    <source>
        <strain evidence="1">EBRO</strain>
    </source>
</reference>
<dbReference type="VEuPathDB" id="VectorBase:AATE014439"/>
<protein>
    <submittedName>
        <fullName evidence="1">Uncharacterized protein</fullName>
    </submittedName>
</protein>
<dbReference type="AlphaFoldDB" id="A0A182JAH6"/>
<proteinExistence type="predicted"/>
<organism evidence="1">
    <name type="scientific">Anopheles atroparvus</name>
    <name type="common">European mosquito</name>
    <dbReference type="NCBI Taxonomy" id="41427"/>
    <lineage>
        <taxon>Eukaryota</taxon>
        <taxon>Metazoa</taxon>
        <taxon>Ecdysozoa</taxon>
        <taxon>Arthropoda</taxon>
        <taxon>Hexapoda</taxon>
        <taxon>Insecta</taxon>
        <taxon>Pterygota</taxon>
        <taxon>Neoptera</taxon>
        <taxon>Endopterygota</taxon>
        <taxon>Diptera</taxon>
        <taxon>Nematocera</taxon>
        <taxon>Culicoidea</taxon>
        <taxon>Culicidae</taxon>
        <taxon>Anophelinae</taxon>
        <taxon>Anopheles</taxon>
    </lineage>
</organism>
<accession>A0A182JAH6</accession>
<sequence>MDPHSATRELKVSCHCRICSSGSAGDVCGSRVDAAGEGLAASSWNISRVILGSRTTFNFVLESHFTAGSPHRLQPDGSHLVHVTVRMSPEAHRRTVVFGGVDRWIAQRLAPSGLATGRTYQSYERTVSSSGRTSLELDASSRRCRSQVATAGPIHWLPWAPAMMNTDGRRFLADSLCADRRRVEGATDVEQADVLRMASPEIVQELDDIGVPMIAVPGERMAVEQLRFDLVSARHARVLECDRSAEITDAGLVLHAFLEQIVTEAISGGSRWHQHVRGLVQRWAAPPLQLKSLGRVLQLPEPLELIVVLHGDAPQLVASVGLSTLRFHRWARTGSRLHEILHQGGQQLLRPGKLSCDSGKVGGVAAVYSLVTWMLVVILFLLPSLTTTGTPEMVTRSGVNRFELSDELSAEVMLVDVVATHGRVLTGAALPEVSPKRDKMSDIAVVMLRTLRFTFAPPDPRACFWVPAGKSPPRSFESATYSVLVSAFSMKSYTDSSTPPILLITGGST</sequence>